<feature type="domain" description="DUF6533" evidence="2">
    <location>
        <begin position="17"/>
        <end position="62"/>
    </location>
</feature>
<keyword evidence="4" id="KW-1185">Reference proteome</keyword>
<keyword evidence="1" id="KW-1133">Transmembrane helix</keyword>
<keyword evidence="1" id="KW-0472">Membrane</keyword>
<sequence length="393" mass="43889">MDALAVDTVHFTQVTRCSHVAAYSLLVWDWLLNIAEERKLIFGSRWTPAKVAYLVSRYYPLLTYPLVLWVQLFDHDKALCSHIYNLPILIVIPNNISAECILILRTFAFTGGNKPILYGLLTLLAGLVAFQLWVATTAATMIPFGNGCFPVNSGSKLFLSGFFISTFILDSIITLIFAVFAFRMIRLRLTVATRLTQLLIREGFVYFCLISAVNLVNASFNLQTGNVAMATGAVPLSLLFCNVLSCRLVLNLRRVARQDAIPGGVHTPEKSTFYDEYPKERNKYDDDDDDNYDYPPIPPPKDNFSFHEISGTWSSGSGTVSAISMPPAAQVPSYHSDYRWMRANAKWERDGIGAKSFESANDDLEALSVAHRALPGSLHIRTYSSMSERTLVT</sequence>
<dbReference type="STRING" id="1314781.A0A165CWA8"/>
<feature type="transmembrane region" description="Helical" evidence="1">
    <location>
        <begin position="51"/>
        <end position="72"/>
    </location>
</feature>
<keyword evidence="1" id="KW-0812">Transmembrane</keyword>
<dbReference type="AlphaFoldDB" id="A0A165CWA8"/>
<reference evidence="3 4" key="1">
    <citation type="journal article" date="2016" name="Mol. Biol. Evol.">
        <title>Comparative Genomics of Early-Diverging Mushroom-Forming Fungi Provides Insights into the Origins of Lignocellulose Decay Capabilities.</title>
        <authorList>
            <person name="Nagy L.G."/>
            <person name="Riley R."/>
            <person name="Tritt A."/>
            <person name="Adam C."/>
            <person name="Daum C."/>
            <person name="Floudas D."/>
            <person name="Sun H."/>
            <person name="Yadav J.S."/>
            <person name="Pangilinan J."/>
            <person name="Larsson K.H."/>
            <person name="Matsuura K."/>
            <person name="Barry K."/>
            <person name="Labutti K."/>
            <person name="Kuo R."/>
            <person name="Ohm R.A."/>
            <person name="Bhattacharya S.S."/>
            <person name="Shirouzu T."/>
            <person name="Yoshinaga Y."/>
            <person name="Martin F.M."/>
            <person name="Grigoriev I.V."/>
            <person name="Hibbett D.S."/>
        </authorList>
    </citation>
    <scope>NUCLEOTIDE SEQUENCE [LARGE SCALE GENOMIC DNA]</scope>
    <source>
        <strain evidence="3 4">HHB12029</strain>
    </source>
</reference>
<protein>
    <recommendedName>
        <fullName evidence="2">DUF6533 domain-containing protein</fullName>
    </recommendedName>
</protein>
<dbReference type="EMBL" id="KV426280">
    <property type="protein sequence ID" value="KZV83280.1"/>
    <property type="molecule type" value="Genomic_DNA"/>
</dbReference>
<dbReference type="Pfam" id="PF20151">
    <property type="entry name" value="DUF6533"/>
    <property type="match status" value="1"/>
</dbReference>
<dbReference type="InParanoid" id="A0A165CWA8"/>
<feature type="transmembrane region" description="Helical" evidence="1">
    <location>
        <begin position="203"/>
        <end position="222"/>
    </location>
</feature>
<feature type="transmembrane region" description="Helical" evidence="1">
    <location>
        <begin position="84"/>
        <end position="104"/>
    </location>
</feature>
<feature type="transmembrane region" description="Helical" evidence="1">
    <location>
        <begin position="228"/>
        <end position="250"/>
    </location>
</feature>
<dbReference type="OrthoDB" id="3251775at2759"/>
<evidence type="ECO:0000313" key="3">
    <source>
        <dbReference type="EMBL" id="KZV83280.1"/>
    </source>
</evidence>
<feature type="transmembrane region" description="Helical" evidence="1">
    <location>
        <begin position="162"/>
        <end position="182"/>
    </location>
</feature>
<dbReference type="InterPro" id="IPR045340">
    <property type="entry name" value="DUF6533"/>
</dbReference>
<dbReference type="Proteomes" id="UP000077266">
    <property type="component" value="Unassembled WGS sequence"/>
</dbReference>
<name>A0A165CWA8_EXIGL</name>
<accession>A0A165CWA8</accession>
<evidence type="ECO:0000313" key="4">
    <source>
        <dbReference type="Proteomes" id="UP000077266"/>
    </source>
</evidence>
<feature type="transmembrane region" description="Helical" evidence="1">
    <location>
        <begin position="116"/>
        <end position="142"/>
    </location>
</feature>
<evidence type="ECO:0000259" key="2">
    <source>
        <dbReference type="Pfam" id="PF20151"/>
    </source>
</evidence>
<gene>
    <name evidence="3" type="ORF">EXIGLDRAFT_728502</name>
</gene>
<organism evidence="3 4">
    <name type="scientific">Exidia glandulosa HHB12029</name>
    <dbReference type="NCBI Taxonomy" id="1314781"/>
    <lineage>
        <taxon>Eukaryota</taxon>
        <taxon>Fungi</taxon>
        <taxon>Dikarya</taxon>
        <taxon>Basidiomycota</taxon>
        <taxon>Agaricomycotina</taxon>
        <taxon>Agaricomycetes</taxon>
        <taxon>Auriculariales</taxon>
        <taxon>Exidiaceae</taxon>
        <taxon>Exidia</taxon>
    </lineage>
</organism>
<proteinExistence type="predicted"/>
<evidence type="ECO:0000256" key="1">
    <source>
        <dbReference type="SAM" id="Phobius"/>
    </source>
</evidence>